<evidence type="ECO:0000313" key="2">
    <source>
        <dbReference type="EMBL" id="KAK5971325.1"/>
    </source>
</evidence>
<dbReference type="Proteomes" id="UP001331761">
    <property type="component" value="Unassembled WGS sequence"/>
</dbReference>
<evidence type="ECO:0000256" key="1">
    <source>
        <dbReference type="SAM" id="MobiDB-lite"/>
    </source>
</evidence>
<accession>A0AAN8F195</accession>
<feature type="compositionally biased region" description="Basic and acidic residues" evidence="1">
    <location>
        <begin position="85"/>
        <end position="97"/>
    </location>
</feature>
<comment type="caution">
    <text evidence="2">The sequence shown here is derived from an EMBL/GenBank/DDBJ whole genome shotgun (WGS) entry which is preliminary data.</text>
</comment>
<protein>
    <submittedName>
        <fullName evidence="2">Uncharacterized protein</fullName>
    </submittedName>
</protein>
<organism evidence="2 3">
    <name type="scientific">Trichostrongylus colubriformis</name>
    <name type="common">Black scour worm</name>
    <dbReference type="NCBI Taxonomy" id="6319"/>
    <lineage>
        <taxon>Eukaryota</taxon>
        <taxon>Metazoa</taxon>
        <taxon>Ecdysozoa</taxon>
        <taxon>Nematoda</taxon>
        <taxon>Chromadorea</taxon>
        <taxon>Rhabditida</taxon>
        <taxon>Rhabditina</taxon>
        <taxon>Rhabditomorpha</taxon>
        <taxon>Strongyloidea</taxon>
        <taxon>Trichostrongylidae</taxon>
        <taxon>Trichostrongylus</taxon>
    </lineage>
</organism>
<name>A0AAN8F195_TRICO</name>
<proteinExistence type="predicted"/>
<gene>
    <name evidence="2" type="ORF">GCK32_000712</name>
</gene>
<reference evidence="2 3" key="1">
    <citation type="submission" date="2019-10" db="EMBL/GenBank/DDBJ databases">
        <title>Assembly and Annotation for the nematode Trichostrongylus colubriformis.</title>
        <authorList>
            <person name="Martin J."/>
        </authorList>
    </citation>
    <scope>NUCLEOTIDE SEQUENCE [LARGE SCALE GENOMIC DNA]</scope>
    <source>
        <strain evidence="2">G859</strain>
        <tissue evidence="2">Whole worm</tissue>
    </source>
</reference>
<dbReference type="AlphaFoldDB" id="A0AAN8F195"/>
<dbReference type="EMBL" id="WIXE01017942">
    <property type="protein sequence ID" value="KAK5971325.1"/>
    <property type="molecule type" value="Genomic_DNA"/>
</dbReference>
<sequence length="97" mass="10996">MSSQRGGRTVPVAMGEPDPALVEKAMRKHHLLEGKRREERRRTSFVAWAYGHLELGKRYELPACVRAAIIAAYPSRSGDYVGSRPAREQRLECDDDE</sequence>
<evidence type="ECO:0000313" key="3">
    <source>
        <dbReference type="Proteomes" id="UP001331761"/>
    </source>
</evidence>
<feature type="region of interest" description="Disordered" evidence="1">
    <location>
        <begin position="77"/>
        <end position="97"/>
    </location>
</feature>
<keyword evidence="3" id="KW-1185">Reference proteome</keyword>